<dbReference type="GO" id="GO:0016705">
    <property type="term" value="F:oxidoreductase activity, acting on paired donors, with incorporation or reduction of molecular oxygen"/>
    <property type="evidence" value="ECO:0007669"/>
    <property type="project" value="InterPro"/>
</dbReference>
<dbReference type="PANTHER" id="PTHR47953">
    <property type="entry name" value="OS08G0105600 PROTEIN"/>
    <property type="match status" value="1"/>
</dbReference>
<evidence type="ECO:0000256" key="8">
    <source>
        <dbReference type="ARBA" id="ARBA00023002"/>
    </source>
</evidence>
<keyword evidence="5" id="KW-0812">Transmembrane</keyword>
<keyword evidence="11" id="KW-0472">Membrane</keyword>
<comment type="caution">
    <text evidence="12">The sequence shown here is derived from an EMBL/GenBank/DDBJ whole genome shotgun (WGS) entry which is preliminary data.</text>
</comment>
<keyword evidence="6" id="KW-0479">Metal-binding</keyword>
<dbReference type="GO" id="GO:0016020">
    <property type="term" value="C:membrane"/>
    <property type="evidence" value="ECO:0007669"/>
    <property type="project" value="UniProtKB-SubCell"/>
</dbReference>
<dbReference type="GO" id="GO:0020037">
    <property type="term" value="F:heme binding"/>
    <property type="evidence" value="ECO:0007669"/>
    <property type="project" value="InterPro"/>
</dbReference>
<comment type="cofactor">
    <cofactor evidence="1">
        <name>heme</name>
        <dbReference type="ChEBI" id="CHEBI:30413"/>
    </cofactor>
</comment>
<evidence type="ECO:0000256" key="10">
    <source>
        <dbReference type="ARBA" id="ARBA00023033"/>
    </source>
</evidence>
<sequence length="195" mass="22408">MAEQIMKTHDLIFAARPEILAAKILSFDSTGLVFSRYGDYWRHVRKLSVLELFSAKQVQSFISLREAEASNLIQRISSGAGLSINFSQRIFNSSNDIVSRAVYDLYPSQKWLHLISGMKGKLDRIHQKQDKILNDIIEEHKKKKMLMMSKDENDNYGQTYIEEDLVDVLLRVQENSGLEFRLPTDNIKAVILVST</sequence>
<dbReference type="InterPro" id="IPR001128">
    <property type="entry name" value="Cyt_P450"/>
</dbReference>
<dbReference type="GO" id="GO:0004497">
    <property type="term" value="F:monooxygenase activity"/>
    <property type="evidence" value="ECO:0007669"/>
    <property type="project" value="UniProtKB-KW"/>
</dbReference>
<dbReference type="Proteomes" id="UP001202328">
    <property type="component" value="Unassembled WGS sequence"/>
</dbReference>
<dbReference type="Gene3D" id="1.10.630.10">
    <property type="entry name" value="Cytochrome P450"/>
    <property type="match status" value="1"/>
</dbReference>
<keyword evidence="7" id="KW-1133">Transmembrane helix</keyword>
<evidence type="ECO:0000256" key="1">
    <source>
        <dbReference type="ARBA" id="ARBA00001971"/>
    </source>
</evidence>
<name>A0AAD4XK14_9MAGN</name>
<keyword evidence="4" id="KW-0349">Heme</keyword>
<accession>A0AAD4XK14</accession>
<dbReference type="PANTHER" id="PTHR47953:SF19">
    <property type="entry name" value="OS06G0641600 PROTEIN"/>
    <property type="match status" value="1"/>
</dbReference>
<evidence type="ECO:0000313" key="12">
    <source>
        <dbReference type="EMBL" id="KAI3919965.1"/>
    </source>
</evidence>
<dbReference type="InterPro" id="IPR052306">
    <property type="entry name" value="CYP450_71D"/>
</dbReference>
<evidence type="ECO:0000256" key="3">
    <source>
        <dbReference type="ARBA" id="ARBA00010617"/>
    </source>
</evidence>
<dbReference type="SUPFAM" id="SSF48264">
    <property type="entry name" value="Cytochrome P450"/>
    <property type="match status" value="1"/>
</dbReference>
<protein>
    <recommendedName>
        <fullName evidence="14">Cytochrome P450</fullName>
    </recommendedName>
</protein>
<dbReference type="GO" id="GO:0033075">
    <property type="term" value="P:isoquinoline alkaloid biosynthetic process"/>
    <property type="evidence" value="ECO:0007669"/>
    <property type="project" value="UniProtKB-ARBA"/>
</dbReference>
<reference evidence="12" key="1">
    <citation type="submission" date="2022-04" db="EMBL/GenBank/DDBJ databases">
        <title>A functionally conserved STORR gene fusion in Papaver species that diverged 16.8 million years ago.</title>
        <authorList>
            <person name="Catania T."/>
        </authorList>
    </citation>
    <scope>NUCLEOTIDE SEQUENCE</scope>
    <source>
        <strain evidence="12">S-188037</strain>
    </source>
</reference>
<proteinExistence type="inferred from homology"/>
<evidence type="ECO:0000256" key="6">
    <source>
        <dbReference type="ARBA" id="ARBA00022723"/>
    </source>
</evidence>
<evidence type="ECO:0000256" key="9">
    <source>
        <dbReference type="ARBA" id="ARBA00023004"/>
    </source>
</evidence>
<evidence type="ECO:0008006" key="14">
    <source>
        <dbReference type="Google" id="ProtNLM"/>
    </source>
</evidence>
<dbReference type="GO" id="GO:0005506">
    <property type="term" value="F:iron ion binding"/>
    <property type="evidence" value="ECO:0007669"/>
    <property type="project" value="InterPro"/>
</dbReference>
<dbReference type="Pfam" id="PF00067">
    <property type="entry name" value="p450"/>
    <property type="match status" value="1"/>
</dbReference>
<dbReference type="InterPro" id="IPR036396">
    <property type="entry name" value="Cyt_P450_sf"/>
</dbReference>
<keyword evidence="10" id="KW-0503">Monooxygenase</keyword>
<keyword evidence="8" id="KW-0560">Oxidoreductase</keyword>
<evidence type="ECO:0000256" key="5">
    <source>
        <dbReference type="ARBA" id="ARBA00022692"/>
    </source>
</evidence>
<comment type="subcellular location">
    <subcellularLocation>
        <location evidence="2">Membrane</location>
        <topology evidence="2">Single-pass membrane protein</topology>
    </subcellularLocation>
</comment>
<keyword evidence="9" id="KW-0408">Iron</keyword>
<comment type="similarity">
    <text evidence="3">Belongs to the cytochrome P450 family.</text>
</comment>
<evidence type="ECO:0000256" key="7">
    <source>
        <dbReference type="ARBA" id="ARBA00022989"/>
    </source>
</evidence>
<evidence type="ECO:0000256" key="11">
    <source>
        <dbReference type="ARBA" id="ARBA00023136"/>
    </source>
</evidence>
<organism evidence="12 13">
    <name type="scientific">Papaver atlanticum</name>
    <dbReference type="NCBI Taxonomy" id="357466"/>
    <lineage>
        <taxon>Eukaryota</taxon>
        <taxon>Viridiplantae</taxon>
        <taxon>Streptophyta</taxon>
        <taxon>Embryophyta</taxon>
        <taxon>Tracheophyta</taxon>
        <taxon>Spermatophyta</taxon>
        <taxon>Magnoliopsida</taxon>
        <taxon>Ranunculales</taxon>
        <taxon>Papaveraceae</taxon>
        <taxon>Papaveroideae</taxon>
        <taxon>Papaver</taxon>
    </lineage>
</organism>
<dbReference type="AlphaFoldDB" id="A0AAD4XK14"/>
<dbReference type="EMBL" id="JAJJMB010008870">
    <property type="protein sequence ID" value="KAI3919965.1"/>
    <property type="molecule type" value="Genomic_DNA"/>
</dbReference>
<gene>
    <name evidence="12" type="ORF">MKW98_001221</name>
</gene>
<evidence type="ECO:0000256" key="2">
    <source>
        <dbReference type="ARBA" id="ARBA00004167"/>
    </source>
</evidence>
<keyword evidence="13" id="KW-1185">Reference proteome</keyword>
<evidence type="ECO:0000313" key="13">
    <source>
        <dbReference type="Proteomes" id="UP001202328"/>
    </source>
</evidence>
<evidence type="ECO:0000256" key="4">
    <source>
        <dbReference type="ARBA" id="ARBA00022617"/>
    </source>
</evidence>